<comment type="caution">
    <text evidence="1">The sequence shown here is derived from an EMBL/GenBank/DDBJ whole genome shotgun (WGS) entry which is preliminary data.</text>
</comment>
<dbReference type="InterPro" id="IPR032675">
    <property type="entry name" value="LRR_dom_sf"/>
</dbReference>
<dbReference type="Gene3D" id="3.80.10.10">
    <property type="entry name" value="Ribonuclease Inhibitor"/>
    <property type="match status" value="1"/>
</dbReference>
<proteinExistence type="predicted"/>
<accession>A0ABP9XLE5</accession>
<evidence type="ECO:0000313" key="1">
    <source>
        <dbReference type="EMBL" id="GAA5795175.1"/>
    </source>
</evidence>
<sequence>MYCHSRITLTKQEFLLFFTYFPNLKKIKIRTDTTESEYTKYFLRDIDTSKHLTRLENIILENDSFNPIPYDLYCSIYYNFRASLSQISLHHKDKSVLSSRNGDVVKYLSEFLKLTHLTYDNNSEYNVTVYEIRDACLSLTSVKIDIPNTIPPLFQIGSNMLYRHSNSKELSVSFANISANYIEYIIKYLPKSIESLDITIIRIDLYDWIYEVGIDNVLKLTEFMNTLPRASLSWSPEVYYKTQQENPDESNMTTFFKVLNAFKGDKKARCDAIFSDSLPSCISMTFSGRNLRIVYGLRYTDLYDDRSFQFSVPDRNVSIIGLEVINNLVFDIYIRIDIELACESLKCFLTNFQRLQLVEFKCMRLPSHGFTLTGCMDYFYKGQEDYDPSTVLRENLKIVKLKNFIPSKEFIDLLSYHLTNVQGFTCRFERSAQLRNARASRDYEVDLTRFKSLQLFYFDTRLVLNDSKTESCFIKFEYTDGKENYYQLTENGMFKRIPFEAPHNRTDPTVQ</sequence>
<keyword evidence="2" id="KW-1185">Reference proteome</keyword>
<evidence type="ECO:0000313" key="2">
    <source>
        <dbReference type="Proteomes" id="UP001476247"/>
    </source>
</evidence>
<reference evidence="1 2" key="1">
    <citation type="submission" date="2024-04" db="EMBL/GenBank/DDBJ databases">
        <title>genome sequences of Mucor flavus KT1a and Helicostylum pulchrum KT1b strains isolation_sourced from the surface of a dry-aged beef.</title>
        <authorList>
            <person name="Toyotome T."/>
            <person name="Hosono M."/>
            <person name="Torimaru M."/>
            <person name="Fukuda K."/>
            <person name="Mikami N."/>
        </authorList>
    </citation>
    <scope>NUCLEOTIDE SEQUENCE [LARGE SCALE GENOMIC DNA]</scope>
    <source>
        <strain evidence="1 2">KT1b</strain>
    </source>
</reference>
<gene>
    <name evidence="1" type="ORF">HPULCUR_000529</name>
</gene>
<name>A0ABP9XLE5_9FUNG</name>
<organism evidence="1 2">
    <name type="scientific">Helicostylum pulchrum</name>
    <dbReference type="NCBI Taxonomy" id="562976"/>
    <lineage>
        <taxon>Eukaryota</taxon>
        <taxon>Fungi</taxon>
        <taxon>Fungi incertae sedis</taxon>
        <taxon>Mucoromycota</taxon>
        <taxon>Mucoromycotina</taxon>
        <taxon>Mucoromycetes</taxon>
        <taxon>Mucorales</taxon>
        <taxon>Mucorineae</taxon>
        <taxon>Mucoraceae</taxon>
        <taxon>Helicostylum</taxon>
    </lineage>
</organism>
<dbReference type="EMBL" id="BAABUJ010000004">
    <property type="protein sequence ID" value="GAA5795175.1"/>
    <property type="molecule type" value="Genomic_DNA"/>
</dbReference>
<dbReference type="Proteomes" id="UP001476247">
    <property type="component" value="Unassembled WGS sequence"/>
</dbReference>
<protein>
    <submittedName>
        <fullName evidence="1">Uncharacterized protein</fullName>
    </submittedName>
</protein>